<proteinExistence type="predicted"/>
<keyword evidence="1" id="KW-1185">Reference proteome</keyword>
<organism evidence="1 2">
    <name type="scientific">Ditylenchus dipsaci</name>
    <dbReference type="NCBI Taxonomy" id="166011"/>
    <lineage>
        <taxon>Eukaryota</taxon>
        <taxon>Metazoa</taxon>
        <taxon>Ecdysozoa</taxon>
        <taxon>Nematoda</taxon>
        <taxon>Chromadorea</taxon>
        <taxon>Rhabditida</taxon>
        <taxon>Tylenchina</taxon>
        <taxon>Tylenchomorpha</taxon>
        <taxon>Sphaerularioidea</taxon>
        <taxon>Anguinidae</taxon>
        <taxon>Anguininae</taxon>
        <taxon>Ditylenchus</taxon>
    </lineage>
</organism>
<sequence length="67" mass="7753">MDLMKKAKAVVVCANGVVAAWHPKKLFPYEHSLPIDMDKVDKERKRLYTPATEKYVQNRRLIRKGGL</sequence>
<evidence type="ECO:0000313" key="2">
    <source>
        <dbReference type="WBParaSite" id="jg24634"/>
    </source>
</evidence>
<dbReference type="InterPro" id="IPR019346">
    <property type="entry name" value="Ribosomal_mL42"/>
</dbReference>
<reference evidence="2" key="1">
    <citation type="submission" date="2022-11" db="UniProtKB">
        <authorList>
            <consortium name="WormBaseParasite"/>
        </authorList>
    </citation>
    <scope>IDENTIFICATION</scope>
</reference>
<dbReference type="Proteomes" id="UP000887574">
    <property type="component" value="Unplaced"/>
</dbReference>
<evidence type="ECO:0000313" key="1">
    <source>
        <dbReference type="Proteomes" id="UP000887574"/>
    </source>
</evidence>
<dbReference type="Pfam" id="PF10210">
    <property type="entry name" value="MRP-S32"/>
    <property type="match status" value="1"/>
</dbReference>
<accession>A0A915DX82</accession>
<name>A0A915DX82_9BILA</name>
<dbReference type="AlphaFoldDB" id="A0A915DX82"/>
<dbReference type="WBParaSite" id="jg24634">
    <property type="protein sequence ID" value="jg24634"/>
    <property type="gene ID" value="jg24634"/>
</dbReference>
<protein>
    <submittedName>
        <fullName evidence="2">Large ribosomal subunit protein mL42</fullName>
    </submittedName>
</protein>